<name>A0A200QKL9_MACCD</name>
<evidence type="ECO:0000313" key="2">
    <source>
        <dbReference type="Proteomes" id="UP000195402"/>
    </source>
</evidence>
<dbReference type="EMBL" id="MVGT01001776">
    <property type="protein sequence ID" value="OVA10937.1"/>
    <property type="molecule type" value="Genomic_DNA"/>
</dbReference>
<dbReference type="PANTHER" id="PTHR36617:SF15">
    <property type="entry name" value="REVERSE TRANSCRIPTASE ZINC-BINDING DOMAIN-CONTAINING PROTEIN"/>
    <property type="match status" value="1"/>
</dbReference>
<dbReference type="OrthoDB" id="1731747at2759"/>
<keyword evidence="2" id="KW-1185">Reference proteome</keyword>
<accession>A0A200QKL9</accession>
<proteinExistence type="predicted"/>
<gene>
    <name evidence="1" type="ORF">BVC80_8753g15</name>
</gene>
<evidence type="ECO:0008006" key="3">
    <source>
        <dbReference type="Google" id="ProtNLM"/>
    </source>
</evidence>
<evidence type="ECO:0000313" key="1">
    <source>
        <dbReference type="EMBL" id="OVA10937.1"/>
    </source>
</evidence>
<dbReference type="AlphaFoldDB" id="A0A200QKL9"/>
<organism evidence="1 2">
    <name type="scientific">Macleaya cordata</name>
    <name type="common">Five-seeded plume-poppy</name>
    <name type="synonym">Bocconia cordata</name>
    <dbReference type="NCBI Taxonomy" id="56857"/>
    <lineage>
        <taxon>Eukaryota</taxon>
        <taxon>Viridiplantae</taxon>
        <taxon>Streptophyta</taxon>
        <taxon>Embryophyta</taxon>
        <taxon>Tracheophyta</taxon>
        <taxon>Spermatophyta</taxon>
        <taxon>Magnoliopsida</taxon>
        <taxon>Ranunculales</taxon>
        <taxon>Papaveraceae</taxon>
        <taxon>Papaveroideae</taxon>
        <taxon>Macleaya</taxon>
    </lineage>
</organism>
<dbReference type="InParanoid" id="A0A200QKL9"/>
<comment type="caution">
    <text evidence="1">The sequence shown here is derived from an EMBL/GenBank/DDBJ whole genome shotgun (WGS) entry which is preliminary data.</text>
</comment>
<protein>
    <recommendedName>
        <fullName evidence="3">Reverse transcriptase zinc-binding domain</fullName>
    </recommendedName>
</protein>
<sequence length="305" mass="35841">MEPVFSGNLGFIFNKKLQHIRDKLKVWNHEVFGRVDRKLDDLLSKIKEVDEEEENAPNNLQHCIDRVSFQKEKPYGTGLWRGVCNNHEVFSKGIRYEVAKGDRVLFWKDTWLGEEPLNARFPNLFMHSRHQDAYVNHFFLTGNDGVVVWDLGLRHRLPLLVRREADELQQLLSGFTFADGEDGRVWRWEKNGQFTVSSCYSSIHVGGFGIDWSCGAEVKGVFFERKQECFSDMGNLLWSFLPFAICWVLWIERNDRVFNGNEKDRWKILLDIKSLLYYWASPTKILNGVHFADLVFNWESIVRKM</sequence>
<reference evidence="1 2" key="1">
    <citation type="journal article" date="2017" name="Mol. Plant">
        <title>The Genome of Medicinal Plant Macleaya cordata Provides New Insights into Benzylisoquinoline Alkaloids Metabolism.</title>
        <authorList>
            <person name="Liu X."/>
            <person name="Liu Y."/>
            <person name="Huang P."/>
            <person name="Ma Y."/>
            <person name="Qing Z."/>
            <person name="Tang Q."/>
            <person name="Cao H."/>
            <person name="Cheng P."/>
            <person name="Zheng Y."/>
            <person name="Yuan Z."/>
            <person name="Zhou Y."/>
            <person name="Liu J."/>
            <person name="Tang Z."/>
            <person name="Zhuo Y."/>
            <person name="Zhang Y."/>
            <person name="Yu L."/>
            <person name="Huang J."/>
            <person name="Yang P."/>
            <person name="Peng Q."/>
            <person name="Zhang J."/>
            <person name="Jiang W."/>
            <person name="Zhang Z."/>
            <person name="Lin K."/>
            <person name="Ro D.K."/>
            <person name="Chen X."/>
            <person name="Xiong X."/>
            <person name="Shang Y."/>
            <person name="Huang S."/>
            <person name="Zeng J."/>
        </authorList>
    </citation>
    <scope>NUCLEOTIDE SEQUENCE [LARGE SCALE GENOMIC DNA]</scope>
    <source>
        <strain evidence="2">cv. BLH2017</strain>
        <tissue evidence="1">Root</tissue>
    </source>
</reference>
<dbReference type="PANTHER" id="PTHR36617">
    <property type="entry name" value="PROTEIN, PUTATIVE-RELATED"/>
    <property type="match status" value="1"/>
</dbReference>
<dbReference type="Proteomes" id="UP000195402">
    <property type="component" value="Unassembled WGS sequence"/>
</dbReference>